<gene>
    <name evidence="2" type="ORF">GSTUAT00000274001</name>
</gene>
<sequence length="297" mass="32236">MGEGIEGFSDAEENLEGASFMDTLKAYTEDLEAPVPPYEEYSPTPLHTSSPLSVTHSSGGSYVTSEPSDHGESDYLEDEGGGDSGSEELSSAPPTPSTPSSEDEFWDPAPVPNDSRHSTPKANSNTHLPTPSTSTRKCKNKEKPPSPSCFISLLSSSSSGSPCLSSSEDEVTIIRSRALPSQPLKRKFLDSIEPRKKVNRMVMERESDREWSVRDRGVLAEAMQDGMNFNRVAGILGREVDEDKMIPSLTKSVFRMFTRVIAGILLHAPKPRDKATQTEQSFGDGTASTPHLEQGNG</sequence>
<proteinExistence type="predicted"/>
<organism evidence="2 3">
    <name type="scientific">Tuber aestivum</name>
    <name type="common">summer truffle</name>
    <dbReference type="NCBI Taxonomy" id="59557"/>
    <lineage>
        <taxon>Eukaryota</taxon>
        <taxon>Fungi</taxon>
        <taxon>Dikarya</taxon>
        <taxon>Ascomycota</taxon>
        <taxon>Pezizomycotina</taxon>
        <taxon>Pezizomycetes</taxon>
        <taxon>Pezizales</taxon>
        <taxon>Tuberaceae</taxon>
        <taxon>Tuber</taxon>
    </lineage>
</organism>
<feature type="compositionally biased region" description="Low complexity" evidence="1">
    <location>
        <begin position="42"/>
        <end position="53"/>
    </location>
</feature>
<keyword evidence="3" id="KW-1185">Reference proteome</keyword>
<dbReference type="AlphaFoldDB" id="A0A292Q923"/>
<accession>A0A292Q923</accession>
<reference evidence="2" key="1">
    <citation type="submission" date="2015-10" db="EMBL/GenBank/DDBJ databases">
        <authorList>
            <person name="Regsiter A."/>
            <person name="william w."/>
        </authorList>
    </citation>
    <scope>NUCLEOTIDE SEQUENCE</scope>
    <source>
        <strain evidence="2">Montdore</strain>
    </source>
</reference>
<evidence type="ECO:0000256" key="1">
    <source>
        <dbReference type="SAM" id="MobiDB-lite"/>
    </source>
</evidence>
<feature type="region of interest" description="Disordered" evidence="1">
    <location>
        <begin position="1"/>
        <end position="151"/>
    </location>
</feature>
<feature type="compositionally biased region" description="Polar residues" evidence="1">
    <location>
        <begin position="120"/>
        <end position="135"/>
    </location>
</feature>
<evidence type="ECO:0000313" key="3">
    <source>
        <dbReference type="Proteomes" id="UP001412239"/>
    </source>
</evidence>
<dbReference type="Proteomes" id="UP001412239">
    <property type="component" value="Unassembled WGS sequence"/>
</dbReference>
<evidence type="ECO:0000313" key="2">
    <source>
        <dbReference type="EMBL" id="CUS15571.1"/>
    </source>
</evidence>
<feature type="region of interest" description="Disordered" evidence="1">
    <location>
        <begin position="268"/>
        <end position="297"/>
    </location>
</feature>
<protein>
    <submittedName>
        <fullName evidence="2">Uncharacterized protein</fullName>
    </submittedName>
</protein>
<name>A0A292Q923_9PEZI</name>
<dbReference type="EMBL" id="LN890945">
    <property type="protein sequence ID" value="CUS15571.1"/>
    <property type="molecule type" value="Genomic_DNA"/>
</dbReference>
<feature type="compositionally biased region" description="Polar residues" evidence="1">
    <location>
        <begin position="54"/>
        <end position="66"/>
    </location>
</feature>
<feature type="compositionally biased region" description="Polar residues" evidence="1">
    <location>
        <begin position="277"/>
        <end position="291"/>
    </location>
</feature>